<keyword evidence="3" id="KW-1185">Reference proteome</keyword>
<reference evidence="2 3" key="1">
    <citation type="submission" date="2015-07" db="EMBL/GenBank/DDBJ databases">
        <title>Lactobacillus korensis/26-25/ whole genome sequencing.</title>
        <authorList>
            <person name="Kim M.K."/>
            <person name="Im W.-T."/>
            <person name="Srinivasan S."/>
            <person name="Lee J.-J."/>
        </authorList>
    </citation>
    <scope>NUCLEOTIDE SEQUENCE [LARGE SCALE GENOMIC DNA]</scope>
    <source>
        <strain evidence="2 3">26-25</strain>
    </source>
</reference>
<evidence type="ECO:0000259" key="1">
    <source>
        <dbReference type="PROSITE" id="PS50943"/>
    </source>
</evidence>
<dbReference type="SMART" id="SM00530">
    <property type="entry name" value="HTH_XRE"/>
    <property type="match status" value="1"/>
</dbReference>
<dbReference type="RefSeq" id="WP_048733673.1">
    <property type="nucleotide sequence ID" value="NZ_CP012033.1"/>
</dbReference>
<dbReference type="PROSITE" id="PS50943">
    <property type="entry name" value="HTH_CROC1"/>
    <property type="match status" value="1"/>
</dbReference>
<protein>
    <recommendedName>
        <fullName evidence="1">HTH cro/C1-type domain-containing protein</fullName>
    </recommendedName>
</protein>
<dbReference type="InterPro" id="IPR010982">
    <property type="entry name" value="Lambda_DNA-bd_dom_sf"/>
</dbReference>
<evidence type="ECO:0000313" key="3">
    <source>
        <dbReference type="Proteomes" id="UP000036000"/>
    </source>
</evidence>
<feature type="domain" description="HTH cro/C1-type" evidence="1">
    <location>
        <begin position="38"/>
        <end position="94"/>
    </location>
</feature>
<dbReference type="KEGG" id="lko:ABN16_05595"/>
<dbReference type="CDD" id="cd00093">
    <property type="entry name" value="HTH_XRE"/>
    <property type="match status" value="1"/>
</dbReference>
<dbReference type="EMBL" id="CP012033">
    <property type="protein sequence ID" value="AKP64518.1"/>
    <property type="molecule type" value="Genomic_DNA"/>
</dbReference>
<gene>
    <name evidence="2" type="ORF">ABN16_05595</name>
</gene>
<accession>A0AAC8UUM0</accession>
<dbReference type="InterPro" id="IPR001387">
    <property type="entry name" value="Cro/C1-type_HTH"/>
</dbReference>
<dbReference type="AlphaFoldDB" id="A0AAC8UUM0"/>
<dbReference type="SUPFAM" id="SSF47413">
    <property type="entry name" value="lambda repressor-like DNA-binding domains"/>
    <property type="match status" value="1"/>
</dbReference>
<proteinExistence type="predicted"/>
<dbReference type="Gene3D" id="1.10.260.40">
    <property type="entry name" value="lambda repressor-like DNA-binding domains"/>
    <property type="match status" value="1"/>
</dbReference>
<sequence length="94" mass="10657">MTLRKYDDDEVARRMAADPELAREYQQVKADLEIAVAVRKLRENLGLTRRDFAQLVGKPVLLIAQIEEGTASASMEQLIDIAGKTNHELMIKYL</sequence>
<name>A0AAC8UUM0_9LACO</name>
<dbReference type="Proteomes" id="UP000036000">
    <property type="component" value="Chromosome"/>
</dbReference>
<evidence type="ECO:0000313" key="2">
    <source>
        <dbReference type="EMBL" id="AKP64518.1"/>
    </source>
</evidence>
<dbReference type="Pfam" id="PF01381">
    <property type="entry name" value="HTH_3"/>
    <property type="match status" value="1"/>
</dbReference>
<dbReference type="GO" id="GO:0003677">
    <property type="term" value="F:DNA binding"/>
    <property type="evidence" value="ECO:0007669"/>
    <property type="project" value="InterPro"/>
</dbReference>
<organism evidence="2 3">
    <name type="scientific">Levilactobacillus koreensis</name>
    <dbReference type="NCBI Taxonomy" id="637971"/>
    <lineage>
        <taxon>Bacteria</taxon>
        <taxon>Bacillati</taxon>
        <taxon>Bacillota</taxon>
        <taxon>Bacilli</taxon>
        <taxon>Lactobacillales</taxon>
        <taxon>Lactobacillaceae</taxon>
        <taxon>Levilactobacillus</taxon>
    </lineage>
</organism>